<dbReference type="GO" id="GO:0003677">
    <property type="term" value="F:DNA binding"/>
    <property type="evidence" value="ECO:0007669"/>
    <property type="project" value="UniProtKB-KW"/>
</dbReference>
<dbReference type="Pfam" id="PF00126">
    <property type="entry name" value="HTH_1"/>
    <property type="match status" value="1"/>
</dbReference>
<keyword evidence="4" id="KW-0804">Transcription</keyword>
<evidence type="ECO:0000256" key="3">
    <source>
        <dbReference type="ARBA" id="ARBA00023125"/>
    </source>
</evidence>
<dbReference type="InterPro" id="IPR005119">
    <property type="entry name" value="LysR_subst-bd"/>
</dbReference>
<evidence type="ECO:0000256" key="2">
    <source>
        <dbReference type="ARBA" id="ARBA00023015"/>
    </source>
</evidence>
<evidence type="ECO:0000256" key="1">
    <source>
        <dbReference type="ARBA" id="ARBA00009437"/>
    </source>
</evidence>
<sequence>MANGDITSSQLCGWLKARHLVLIDTLARTRNMRAAAQQMNLTQPALSKMLRDIETMLGFGLFERLPRSMPPTELGEHVAAYARGVLNDTDKFVAQINKLRRGGHGHLKIGAIFAATFHLLPAAIARVKDQRPLLSVEILEQTSDKLLDMLERKEIDIVIGRFREARHRQLFDFTALGPEPFALVGKARHPLARKRARPIPIAELRDWPWVLYPAGTPIRERMDEAFHDAGVEPPANTVETISMPTFLQLLQSGSSIAMLPVPMIQAHLDTGRLRILDSDLKVQPLEYGVIHRKDAPLSATARLFVDALIAQGAERHAHA</sequence>
<dbReference type="SUPFAM" id="SSF46785">
    <property type="entry name" value="Winged helix' DNA-binding domain"/>
    <property type="match status" value="1"/>
</dbReference>
<dbReference type="PANTHER" id="PTHR30419">
    <property type="entry name" value="HTH-TYPE TRANSCRIPTIONAL REGULATOR YBHD"/>
    <property type="match status" value="1"/>
</dbReference>
<organism evidence="6 7">
    <name type="scientific">Bordetella genomosp. 10</name>
    <dbReference type="NCBI Taxonomy" id="1416804"/>
    <lineage>
        <taxon>Bacteria</taxon>
        <taxon>Pseudomonadati</taxon>
        <taxon>Pseudomonadota</taxon>
        <taxon>Betaproteobacteria</taxon>
        <taxon>Burkholderiales</taxon>
        <taxon>Alcaligenaceae</taxon>
        <taxon>Bordetella</taxon>
    </lineage>
</organism>
<dbReference type="InterPro" id="IPR036388">
    <property type="entry name" value="WH-like_DNA-bd_sf"/>
</dbReference>
<proteinExistence type="inferred from homology"/>
<comment type="caution">
    <text evidence="6">The sequence shown here is derived from an EMBL/GenBank/DDBJ whole genome shotgun (WGS) entry which is preliminary data.</text>
</comment>
<dbReference type="PANTHER" id="PTHR30419:SF8">
    <property type="entry name" value="NITROGEN ASSIMILATION TRANSCRIPTIONAL ACTIVATOR-RELATED"/>
    <property type="match status" value="1"/>
</dbReference>
<feature type="domain" description="HTH lysR-type" evidence="5">
    <location>
        <begin position="15"/>
        <end position="72"/>
    </location>
</feature>
<dbReference type="PRINTS" id="PR00039">
    <property type="entry name" value="HTHLYSR"/>
</dbReference>
<dbReference type="Gene3D" id="3.40.190.290">
    <property type="match status" value="1"/>
</dbReference>
<evidence type="ECO:0000256" key="4">
    <source>
        <dbReference type="ARBA" id="ARBA00023163"/>
    </source>
</evidence>
<evidence type="ECO:0000313" key="6">
    <source>
        <dbReference type="EMBL" id="OZI31219.1"/>
    </source>
</evidence>
<dbReference type="Pfam" id="PF03466">
    <property type="entry name" value="LysR_substrate"/>
    <property type="match status" value="1"/>
</dbReference>
<dbReference type="AlphaFoldDB" id="A0A261S1K0"/>
<reference evidence="7" key="1">
    <citation type="submission" date="2017-05" db="EMBL/GenBank/DDBJ databases">
        <title>Complete and WGS of Bordetella genogroups.</title>
        <authorList>
            <person name="Spilker T."/>
            <person name="Lipuma J."/>
        </authorList>
    </citation>
    <scope>NUCLEOTIDE SEQUENCE [LARGE SCALE GENOMIC DNA]</scope>
    <source>
        <strain evidence="7">AU16122</strain>
    </source>
</reference>
<dbReference type="InterPro" id="IPR050950">
    <property type="entry name" value="HTH-type_LysR_regulators"/>
</dbReference>
<dbReference type="Proteomes" id="UP000216020">
    <property type="component" value="Unassembled WGS sequence"/>
</dbReference>
<dbReference type="PROSITE" id="PS50931">
    <property type="entry name" value="HTH_LYSR"/>
    <property type="match status" value="1"/>
</dbReference>
<evidence type="ECO:0000313" key="7">
    <source>
        <dbReference type="Proteomes" id="UP000216020"/>
    </source>
</evidence>
<keyword evidence="7" id="KW-1185">Reference proteome</keyword>
<dbReference type="EMBL" id="NEVM01000005">
    <property type="protein sequence ID" value="OZI31219.1"/>
    <property type="molecule type" value="Genomic_DNA"/>
</dbReference>
<keyword evidence="2" id="KW-0805">Transcription regulation</keyword>
<dbReference type="InterPro" id="IPR036390">
    <property type="entry name" value="WH_DNA-bd_sf"/>
</dbReference>
<evidence type="ECO:0000259" key="5">
    <source>
        <dbReference type="PROSITE" id="PS50931"/>
    </source>
</evidence>
<dbReference type="OrthoDB" id="8804410at2"/>
<dbReference type="SUPFAM" id="SSF53850">
    <property type="entry name" value="Periplasmic binding protein-like II"/>
    <property type="match status" value="1"/>
</dbReference>
<name>A0A261S1K0_9BORD</name>
<accession>A0A261S1K0</accession>
<protein>
    <submittedName>
        <fullName evidence="6">LysR family transcriptional regulator</fullName>
    </submittedName>
</protein>
<dbReference type="InterPro" id="IPR000847">
    <property type="entry name" value="LysR_HTH_N"/>
</dbReference>
<dbReference type="GO" id="GO:0003700">
    <property type="term" value="F:DNA-binding transcription factor activity"/>
    <property type="evidence" value="ECO:0007669"/>
    <property type="project" value="InterPro"/>
</dbReference>
<dbReference type="RefSeq" id="WP_094855633.1">
    <property type="nucleotide sequence ID" value="NZ_NEVM01000005.1"/>
</dbReference>
<gene>
    <name evidence="6" type="ORF">CAL29_25155</name>
</gene>
<keyword evidence="3" id="KW-0238">DNA-binding</keyword>
<comment type="similarity">
    <text evidence="1">Belongs to the LysR transcriptional regulatory family.</text>
</comment>
<dbReference type="GO" id="GO:0005829">
    <property type="term" value="C:cytosol"/>
    <property type="evidence" value="ECO:0007669"/>
    <property type="project" value="TreeGrafter"/>
</dbReference>
<dbReference type="Gene3D" id="1.10.10.10">
    <property type="entry name" value="Winged helix-like DNA-binding domain superfamily/Winged helix DNA-binding domain"/>
    <property type="match status" value="1"/>
</dbReference>